<dbReference type="EC" id="3.1.3.16" evidence="1"/>
<dbReference type="SMART" id="SM00156">
    <property type="entry name" value="PP2Ac"/>
    <property type="match status" value="1"/>
</dbReference>
<dbReference type="Proteomes" id="UP000001307">
    <property type="component" value="Unassembled WGS sequence"/>
</dbReference>
<dbReference type="InterPro" id="IPR050341">
    <property type="entry name" value="PP1_catalytic_subunit"/>
</dbReference>
<dbReference type="Gene3D" id="3.60.21.10">
    <property type="match status" value="1"/>
</dbReference>
<dbReference type="SUPFAM" id="SSF56300">
    <property type="entry name" value="Metallo-dependent phosphatases"/>
    <property type="match status" value="1"/>
</dbReference>
<keyword evidence="5" id="KW-1185">Reference proteome</keyword>
<dbReference type="Pfam" id="PF00149">
    <property type="entry name" value="Metallophos"/>
    <property type="match status" value="1"/>
</dbReference>
<feature type="region of interest" description="Disordered" evidence="2">
    <location>
        <begin position="810"/>
        <end position="833"/>
    </location>
</feature>
<proteinExistence type="inferred from homology"/>
<dbReference type="PROSITE" id="PS00125">
    <property type="entry name" value="SER_THR_PHOSPHATASE"/>
    <property type="match status" value="1"/>
</dbReference>
<feature type="domain" description="Serine/threonine specific protein phosphatases" evidence="3">
    <location>
        <begin position="604"/>
        <end position="609"/>
    </location>
</feature>
<accession>E4WY02</accession>
<evidence type="ECO:0000313" key="5">
    <source>
        <dbReference type="Proteomes" id="UP000001307"/>
    </source>
</evidence>
<evidence type="ECO:0000259" key="3">
    <source>
        <dbReference type="PROSITE" id="PS00125"/>
    </source>
</evidence>
<sequence>MESPTNGQKRPEIPLSERLEVVLLIRNNEGCWLRKQANGWWLPYKTYRRREARSINTIMDEMKAFDRPARGRVLKILWNERHEISQYILEFFRTSDMASSTMDNKDKYRFFEIDEIKQMMFTWELSPMSLAGPEPYEHMFRALLNLHPFDFCSAQCQPTDNEIIQQTRSRCMYTVDEEENLFVGRTNNADQAIYTAAEREIFKKSIEKIIYPSRFINFRAFQTIFKEFFSSYSIPASTVACYWRAFQTRFVRYITIDDFICGLCATHLDQNHGSLSGKVRTKMMYKFYSENTESMCLDEFKRIIFADSKYIFVLTYLKSYEKLKFRGTSGLLRLPRPDIITQINPPNGNSILPQPKISSGSSPSLKRPKLNETTFDPNLDEENSLDGLNITEASESDTLAVNGIYDSFSTPIKAKKNYVLATHSISLKKSGIISNVTDVWKLVGNKYLTSESPSTKDIRKQESIRVFDRKSYANEMLQALNYFAKERRTGDHPKGAFSWGGLESAIEGNFASCFKHVCQETLSILQKEDRLLKIEAPCYVMGDIHGNFEDLHMFEKLLYRSGVAVTPARFLFLGDYVDRGCMGIECVAHLFAQKILAPSKVFLIRGNHEHRDVQEMFTESSHFTFFDECVKRFGELQGKEIWELINRVFDVMPLTAVVDGRIFCTHGGIPNNRFYENFTSFENAVNAIPNPLRDPEGMSSLAWDLMWADPARSGDVKNAAGDNQSELTFIENTRRRTSCLFTEKALNNFLKRTGYQYVIRAHECQQNGFKIQFECLLTVFSSSSYCGGTNSAACILVDDDKIRTIRLDKDSRQPSNLARTSSSASFNSSNGTS</sequence>
<dbReference type="AlphaFoldDB" id="E4WY02"/>
<dbReference type="OrthoDB" id="256429at2759"/>
<feature type="region of interest" description="Disordered" evidence="2">
    <location>
        <begin position="343"/>
        <end position="378"/>
    </location>
</feature>
<dbReference type="InParanoid" id="E4WY02"/>
<organism evidence="4">
    <name type="scientific">Oikopleura dioica</name>
    <name type="common">Tunicate</name>
    <dbReference type="NCBI Taxonomy" id="34765"/>
    <lineage>
        <taxon>Eukaryota</taxon>
        <taxon>Metazoa</taxon>
        <taxon>Chordata</taxon>
        <taxon>Tunicata</taxon>
        <taxon>Appendicularia</taxon>
        <taxon>Copelata</taxon>
        <taxon>Oikopleuridae</taxon>
        <taxon>Oikopleura</taxon>
    </lineage>
</organism>
<dbReference type="InterPro" id="IPR006186">
    <property type="entry name" value="Ser/Thr-sp_prot-phosphatase"/>
</dbReference>
<feature type="compositionally biased region" description="Low complexity" evidence="2">
    <location>
        <begin position="820"/>
        <end position="833"/>
    </location>
</feature>
<dbReference type="InterPro" id="IPR029052">
    <property type="entry name" value="Metallo-depent_PP-like"/>
</dbReference>
<dbReference type="PANTHER" id="PTHR11668:SF496">
    <property type="entry name" value="SERINE_THREONINE-PROTEIN PHOSPHATASE"/>
    <property type="match status" value="1"/>
</dbReference>
<reference evidence="4" key="1">
    <citation type="journal article" date="2010" name="Science">
        <title>Plasticity of animal genome architecture unmasked by rapid evolution of a pelagic tunicate.</title>
        <authorList>
            <person name="Denoeud F."/>
            <person name="Henriet S."/>
            <person name="Mungpakdee S."/>
            <person name="Aury J.M."/>
            <person name="Da Silva C."/>
            <person name="Brinkmann H."/>
            <person name="Mikhaleva J."/>
            <person name="Olsen L.C."/>
            <person name="Jubin C."/>
            <person name="Canestro C."/>
            <person name="Bouquet J.M."/>
            <person name="Danks G."/>
            <person name="Poulain J."/>
            <person name="Campsteijn C."/>
            <person name="Adamski M."/>
            <person name="Cross I."/>
            <person name="Yadetie F."/>
            <person name="Muffato M."/>
            <person name="Louis A."/>
            <person name="Butcher S."/>
            <person name="Tsagkogeorga G."/>
            <person name="Konrad A."/>
            <person name="Singh S."/>
            <person name="Jensen M.F."/>
            <person name="Cong E.H."/>
            <person name="Eikeseth-Otteraa H."/>
            <person name="Noel B."/>
            <person name="Anthouard V."/>
            <person name="Porcel B.M."/>
            <person name="Kachouri-Lafond R."/>
            <person name="Nishino A."/>
            <person name="Ugolini M."/>
            <person name="Chourrout P."/>
            <person name="Nishida H."/>
            <person name="Aasland R."/>
            <person name="Huzurbazar S."/>
            <person name="Westhof E."/>
            <person name="Delsuc F."/>
            <person name="Lehrach H."/>
            <person name="Reinhardt R."/>
            <person name="Weissenbach J."/>
            <person name="Roy S.W."/>
            <person name="Artiguenave F."/>
            <person name="Postlethwait J.H."/>
            <person name="Manak J.R."/>
            <person name="Thompson E.M."/>
            <person name="Jaillon O."/>
            <person name="Du Pasquier L."/>
            <person name="Boudinot P."/>
            <person name="Liberles D.A."/>
            <person name="Volff J.N."/>
            <person name="Philippe H."/>
            <person name="Lenhard B."/>
            <person name="Roest Crollius H."/>
            <person name="Wincker P."/>
            <person name="Chourrout D."/>
        </authorList>
    </citation>
    <scope>NUCLEOTIDE SEQUENCE [LARGE SCALE GENOMIC DNA]</scope>
</reference>
<dbReference type="PANTHER" id="PTHR11668">
    <property type="entry name" value="SERINE/THREONINE PROTEIN PHOSPHATASE"/>
    <property type="match status" value="1"/>
</dbReference>
<comment type="similarity">
    <text evidence="1">Belongs to the PPP phosphatase family.</text>
</comment>
<feature type="compositionally biased region" description="Polar residues" evidence="2">
    <location>
        <begin position="343"/>
        <end position="364"/>
    </location>
</feature>
<evidence type="ECO:0000256" key="1">
    <source>
        <dbReference type="RuleBase" id="RU004273"/>
    </source>
</evidence>
<evidence type="ECO:0000313" key="4">
    <source>
        <dbReference type="EMBL" id="CBY22246.1"/>
    </source>
</evidence>
<dbReference type="GO" id="GO:0005737">
    <property type="term" value="C:cytoplasm"/>
    <property type="evidence" value="ECO:0007669"/>
    <property type="project" value="TreeGrafter"/>
</dbReference>
<protein>
    <recommendedName>
        <fullName evidence="1">Serine/threonine-protein phosphatase</fullName>
        <ecNumber evidence="1">3.1.3.16</ecNumber>
    </recommendedName>
</protein>
<comment type="catalytic activity">
    <reaction evidence="1">
        <text>O-phospho-L-threonyl-[protein] + H2O = L-threonyl-[protein] + phosphate</text>
        <dbReference type="Rhea" id="RHEA:47004"/>
        <dbReference type="Rhea" id="RHEA-COMP:11060"/>
        <dbReference type="Rhea" id="RHEA-COMP:11605"/>
        <dbReference type="ChEBI" id="CHEBI:15377"/>
        <dbReference type="ChEBI" id="CHEBI:30013"/>
        <dbReference type="ChEBI" id="CHEBI:43474"/>
        <dbReference type="ChEBI" id="CHEBI:61977"/>
        <dbReference type="EC" id="3.1.3.16"/>
    </reaction>
</comment>
<name>E4WY02_OIKDI</name>
<dbReference type="GO" id="GO:0005634">
    <property type="term" value="C:nucleus"/>
    <property type="evidence" value="ECO:0007669"/>
    <property type="project" value="TreeGrafter"/>
</dbReference>
<evidence type="ECO:0000256" key="2">
    <source>
        <dbReference type="SAM" id="MobiDB-lite"/>
    </source>
</evidence>
<keyword evidence="1" id="KW-0378">Hydrolase</keyword>
<dbReference type="EMBL" id="FN653018">
    <property type="protein sequence ID" value="CBY22246.1"/>
    <property type="molecule type" value="Genomic_DNA"/>
</dbReference>
<gene>
    <name evidence="4" type="ORF">GSOID_T00011800001</name>
</gene>
<dbReference type="GO" id="GO:0004722">
    <property type="term" value="F:protein serine/threonine phosphatase activity"/>
    <property type="evidence" value="ECO:0007669"/>
    <property type="project" value="UniProtKB-EC"/>
</dbReference>
<dbReference type="InterPro" id="IPR004843">
    <property type="entry name" value="Calcineurin-like_PHP"/>
</dbReference>
<dbReference type="CDD" id="cd00144">
    <property type="entry name" value="MPP_PPP_family"/>
    <property type="match status" value="1"/>
</dbReference>
<dbReference type="PRINTS" id="PR00114">
    <property type="entry name" value="STPHPHTASE"/>
</dbReference>